<comment type="caution">
    <text evidence="1">The sequence shown here is derived from an EMBL/GenBank/DDBJ whole genome shotgun (WGS) entry which is preliminary data.</text>
</comment>
<name>A0ABU8YTP1_9CYAN</name>
<dbReference type="Pfam" id="PF13267">
    <property type="entry name" value="DUF4058"/>
    <property type="match status" value="1"/>
</dbReference>
<dbReference type="EMBL" id="JBBLXS010000425">
    <property type="protein sequence ID" value="MEK0187743.1"/>
    <property type="molecule type" value="Genomic_DNA"/>
</dbReference>
<protein>
    <submittedName>
        <fullName evidence="1">DUF4058 family protein</fullName>
    </submittedName>
</protein>
<keyword evidence="2" id="KW-1185">Reference proteome</keyword>
<gene>
    <name evidence="1" type="ORF">WMG39_23280</name>
</gene>
<sequence>MPSPFPGMDPYLEHPNLWPELHHWLISEIARFLSPQLRPKYRVAVELRMYETSSENSVLVGIPDVIVQRSQTSNNPSTNVAVLSPLVQPVNVTLPMPEIIKEGYLEIRGVDTKEVVTTIEILSPTNKRPGKGRQIYEKKRERILGSRTHLIEIDLLRHGEPMPVFGNNIESQYRILVCRGNRLPAGDMYPFNIQNSIPAFPVPLRPEDSEPIVDLQMLFNQVYDIAGYDMEIDYCREPIPALSQTDAAWADAWLRDR</sequence>
<dbReference type="RefSeq" id="WP_340523111.1">
    <property type="nucleotide sequence ID" value="NZ_JBBLXS010000425.1"/>
</dbReference>
<reference evidence="1 2" key="1">
    <citation type="journal article" date="2020" name="Harmful Algae">
        <title>Molecular and morphological characterization of a novel dihydroanatoxin-a producing Microcoleus species (cyanobacteria) from the Russian River, California, USA.</title>
        <authorList>
            <person name="Conklin K.Y."/>
            <person name="Stancheva R."/>
            <person name="Otten T.G."/>
            <person name="Fadness R."/>
            <person name="Boyer G.L."/>
            <person name="Read B."/>
            <person name="Zhang X."/>
            <person name="Sheath R.G."/>
        </authorList>
    </citation>
    <scope>NUCLEOTIDE SEQUENCE [LARGE SCALE GENOMIC DNA]</scope>
    <source>
        <strain evidence="1 2">PTRS2</strain>
    </source>
</reference>
<dbReference type="Proteomes" id="UP001384579">
    <property type="component" value="Unassembled WGS sequence"/>
</dbReference>
<dbReference type="InterPro" id="IPR025132">
    <property type="entry name" value="DUF4058"/>
</dbReference>
<proteinExistence type="predicted"/>
<organism evidence="1 2">
    <name type="scientific">Microcoleus anatoxicus PTRS2</name>
    <dbReference type="NCBI Taxonomy" id="2705321"/>
    <lineage>
        <taxon>Bacteria</taxon>
        <taxon>Bacillati</taxon>
        <taxon>Cyanobacteriota</taxon>
        <taxon>Cyanophyceae</taxon>
        <taxon>Oscillatoriophycideae</taxon>
        <taxon>Oscillatoriales</taxon>
        <taxon>Microcoleaceae</taxon>
        <taxon>Microcoleus</taxon>
        <taxon>Microcoleus anatoxicus</taxon>
    </lineage>
</organism>
<accession>A0ABU8YTP1</accession>
<evidence type="ECO:0000313" key="1">
    <source>
        <dbReference type="EMBL" id="MEK0187743.1"/>
    </source>
</evidence>
<evidence type="ECO:0000313" key="2">
    <source>
        <dbReference type="Proteomes" id="UP001384579"/>
    </source>
</evidence>